<dbReference type="KEGG" id="stsi:A4E84_13895"/>
<reference evidence="2" key="1">
    <citation type="submission" date="2016-04" db="EMBL/GenBank/DDBJ databases">
        <authorList>
            <person name="Zhang B."/>
        </authorList>
    </citation>
    <scope>NUCLEOTIDE SEQUENCE [LARGE SCALE GENOMIC DNA]</scope>
    <source>
        <strain evidence="2">S10</strain>
    </source>
</reference>
<protein>
    <submittedName>
        <fullName evidence="1">Uncharacterized protein</fullName>
    </submittedName>
</protein>
<organism evidence="1 2">
    <name type="scientific">Streptomyces qaidamensis</name>
    <dbReference type="NCBI Taxonomy" id="1783515"/>
    <lineage>
        <taxon>Bacteria</taxon>
        <taxon>Bacillati</taxon>
        <taxon>Actinomycetota</taxon>
        <taxon>Actinomycetes</taxon>
        <taxon>Kitasatosporales</taxon>
        <taxon>Streptomycetaceae</taxon>
        <taxon>Streptomyces</taxon>
        <taxon>Streptomyces aurantiacus group</taxon>
    </lineage>
</organism>
<dbReference type="AlphaFoldDB" id="A0A143CDH0"/>
<gene>
    <name evidence="1" type="ORF">A4E84_13895</name>
</gene>
<accession>A0A143CDH0</accession>
<dbReference type="EMBL" id="CP015098">
    <property type="protein sequence ID" value="AMW15319.1"/>
    <property type="molecule type" value="Genomic_DNA"/>
</dbReference>
<keyword evidence="2" id="KW-1185">Reference proteome</keyword>
<evidence type="ECO:0000313" key="2">
    <source>
        <dbReference type="Proteomes" id="UP000076096"/>
    </source>
</evidence>
<dbReference type="Proteomes" id="UP000076096">
    <property type="component" value="Chromosome"/>
</dbReference>
<sequence length="76" mass="8825">MMTVSRACRTCGTMQDFRRFNAAERAVVRAEKGHGHFVDDYWRCTAVGCRWYQRYLNRGEDGLLPEELKIQAVPAE</sequence>
<proteinExistence type="predicted"/>
<evidence type="ECO:0000313" key="1">
    <source>
        <dbReference type="EMBL" id="AMW15319.1"/>
    </source>
</evidence>
<dbReference type="STRING" id="1783515.A4E84_13895"/>
<name>A0A143CDH0_9ACTN</name>